<accession>A0A8J4HCD5</accession>
<sequence>MAYLWADRWLGYLRRRRGGKRAGRRGAVAIMVGLALPVLIGAAGLAADVGLWYRESARLQMAADAGAMGAARLLQNSAAATADYVAAASAEVNGVSANHLIGTLLAAPAVSVVAGSSVTVTLSSQSDRFFTALFSATPVTLSATATAGLSTTAAPCVMALGKNVPIGIEVENEGAITATNCSVFSNSATTVQCDATANPSTASIYVRNGSITAQSVGAAGTVCDNTWNGGSVISPAGTSDAASQSDPHAGLAAPPASSTCQPSSYGWQNNGVLNLNPGTYCGGLTISNGMTVNFAPGTYVITNGNFDITGGSTVGTAAGVTFYLGGDTPGSVQWTNYTNTQWSMSAPASGPYAGILVYQGAGSDGSAPASQVVGGSGLSINGTIYTPNAPFQVTNDAVLTHPADGGLGIIAQSINVEGSGQIQAGGVVPGGGASSSQIVLLQ</sequence>
<dbReference type="EMBL" id="DTQM01000215">
    <property type="protein sequence ID" value="HGC43789.1"/>
    <property type="molecule type" value="Genomic_DNA"/>
</dbReference>
<feature type="region of interest" description="Disordered" evidence="1">
    <location>
        <begin position="234"/>
        <end position="256"/>
    </location>
</feature>
<feature type="compositionally biased region" description="Polar residues" evidence="1">
    <location>
        <begin position="234"/>
        <end position="246"/>
    </location>
</feature>
<proteinExistence type="predicted"/>
<keyword evidence="2" id="KW-0812">Transmembrane</keyword>
<evidence type="ECO:0000256" key="1">
    <source>
        <dbReference type="SAM" id="MobiDB-lite"/>
    </source>
</evidence>
<feature type="transmembrane region" description="Helical" evidence="2">
    <location>
        <begin position="26"/>
        <end position="53"/>
    </location>
</feature>
<protein>
    <submittedName>
        <fullName evidence="3">Uncharacterized protein</fullName>
    </submittedName>
</protein>
<gene>
    <name evidence="3" type="ORF">ENY07_11305</name>
</gene>
<evidence type="ECO:0000313" key="3">
    <source>
        <dbReference type="EMBL" id="HGC43789.1"/>
    </source>
</evidence>
<comment type="caution">
    <text evidence="3">The sequence shown here is derived from an EMBL/GenBank/DDBJ whole genome shotgun (WGS) entry which is preliminary data.</text>
</comment>
<evidence type="ECO:0000256" key="2">
    <source>
        <dbReference type="SAM" id="Phobius"/>
    </source>
</evidence>
<name>A0A8J4HCD5_9PROT</name>
<keyword evidence="2" id="KW-0472">Membrane</keyword>
<keyword evidence="2" id="KW-1133">Transmembrane helix</keyword>
<organism evidence="3">
    <name type="scientific">Acidicaldus sp</name>
    <dbReference type="NCBI Taxonomy" id="1872105"/>
    <lineage>
        <taxon>Bacteria</taxon>
        <taxon>Pseudomonadati</taxon>
        <taxon>Pseudomonadota</taxon>
        <taxon>Alphaproteobacteria</taxon>
        <taxon>Acetobacterales</taxon>
        <taxon>Acetobacteraceae</taxon>
        <taxon>Acidicaldus</taxon>
    </lineage>
</organism>
<reference evidence="3" key="1">
    <citation type="journal article" date="2020" name="mSystems">
        <title>Genome- and Community-Level Interaction Insights into Carbon Utilization and Element Cycling Functions of Hydrothermarchaeota in Hydrothermal Sediment.</title>
        <authorList>
            <person name="Zhou Z."/>
            <person name="Liu Y."/>
            <person name="Xu W."/>
            <person name="Pan J."/>
            <person name="Luo Z.H."/>
            <person name="Li M."/>
        </authorList>
    </citation>
    <scope>NUCLEOTIDE SEQUENCE</scope>
    <source>
        <strain evidence="3">SpSt-997</strain>
    </source>
</reference>
<dbReference type="AlphaFoldDB" id="A0A8J4HCD5"/>